<evidence type="ECO:0000313" key="3">
    <source>
        <dbReference type="EMBL" id="EMG48253.1"/>
    </source>
</evidence>
<feature type="compositionally biased region" description="Basic residues" evidence="2">
    <location>
        <begin position="36"/>
        <end position="45"/>
    </location>
</feature>
<dbReference type="OMA" id="NFLMSPN"/>
<dbReference type="EMBL" id="AOGT01001178">
    <property type="protein sequence ID" value="EMG48253.1"/>
    <property type="molecule type" value="Genomic_DNA"/>
</dbReference>
<evidence type="ECO:0000256" key="2">
    <source>
        <dbReference type="SAM" id="MobiDB-lite"/>
    </source>
</evidence>
<name>M3J838_CANMX</name>
<feature type="compositionally biased region" description="Polar residues" evidence="2">
    <location>
        <begin position="1"/>
        <end position="12"/>
    </location>
</feature>
<feature type="region of interest" description="Disordered" evidence="2">
    <location>
        <begin position="194"/>
        <end position="247"/>
    </location>
</feature>
<evidence type="ECO:0000313" key="4">
    <source>
        <dbReference type="Proteomes" id="UP000011777"/>
    </source>
</evidence>
<dbReference type="HOGENOM" id="CLU_346116_0_0_1"/>
<dbReference type="STRING" id="1245528.M3J838"/>
<accession>M3J838</accession>
<protein>
    <submittedName>
        <fullName evidence="3">Uncharacterized protein</fullName>
    </submittedName>
</protein>
<feature type="region of interest" description="Disordered" evidence="2">
    <location>
        <begin position="36"/>
        <end position="58"/>
    </location>
</feature>
<proteinExistence type="predicted"/>
<dbReference type="OrthoDB" id="5367584at2759"/>
<sequence length="701" mass="81510">MTSRTRSVSPNRGSLDEALSPIKIDLRHDSTINHKTPSRIVHHPHGLSAKHDARRNTIGNSVKRRGLVNTPLISRSPMRNPITSPRLANRPIINLESIKRSRQEIDDQIKLAFPDENKENILHLDLSSDSEQDYSSPIKRIHQGENEEKPTKIPKIVFGSEIHEEVEEEEYVKEDFVAQNRSVEEHTRVHQLIKQDLDDYTTPERTTEPVAKSPQTHARVIEDKGEDETSPIKSGHHGSNNEDDEEDLTVRRIENEPTINFLMSPNSKPVFSRDQVNKIQEEHEHKVDELVKELANVRDELATSDQKHEDTMAEVMKELAAVKAELRASQQEHLVLKESRDKLVTTEELLTIQLQNNERELASLTKNFKMKDTSLHSYKRKLNEQKLQLDTAQHENDSLKDKVKDLGNVINDLKSEIIDTNNSNIELTLKLDQVVKEKEELWEANERLNEKLDHIPTAHYEKLTEDYDELKNSYDILTNASNQIKSELEEKIVSLQEINDKLRGDNDNNERLIKEYEAVTHDKITDLENERKDLAEQLKQVREEASAAQEQHEHAIKKLELKIEELEDKTELEEKDKLLEEKDNTINEYLSKLEKLADGVKPLKLEIDSLKKEKESFVEQINNMNKKADEEWDRLSKHLHSAYSEKHTRKMQEAKQNYTQEKEVLIKEKRDAERQVEFLKAQLEQLKKDIKYLQSRLDANS</sequence>
<comment type="caution">
    <text evidence="3">The sequence shown here is derived from an EMBL/GenBank/DDBJ whole genome shotgun (WGS) entry which is preliminary data.</text>
</comment>
<evidence type="ECO:0000256" key="1">
    <source>
        <dbReference type="SAM" id="Coils"/>
    </source>
</evidence>
<keyword evidence="1" id="KW-0175">Coiled coil</keyword>
<feature type="region of interest" description="Disordered" evidence="2">
    <location>
        <begin position="127"/>
        <end position="147"/>
    </location>
</feature>
<reference evidence="3 4" key="1">
    <citation type="submission" date="2013-02" db="EMBL/GenBank/DDBJ databases">
        <title>Genome sequence of Candida maltosa Xu316, a potential industrial strain for xylitol and ethanol production.</title>
        <authorList>
            <person name="Yu J."/>
            <person name="Wang Q."/>
            <person name="Geng X."/>
            <person name="Bao W."/>
            <person name="He P."/>
            <person name="Cai J."/>
        </authorList>
    </citation>
    <scope>NUCLEOTIDE SEQUENCE [LARGE SCALE GENOMIC DNA]</scope>
    <source>
        <strain evidence="4">Xu316</strain>
    </source>
</reference>
<feature type="coiled-coil region" evidence="1">
    <location>
        <begin position="273"/>
        <end position="696"/>
    </location>
</feature>
<dbReference type="Proteomes" id="UP000011777">
    <property type="component" value="Unassembled WGS sequence"/>
</dbReference>
<organism evidence="3 4">
    <name type="scientific">Candida maltosa (strain Xu316)</name>
    <name type="common">Yeast</name>
    <dbReference type="NCBI Taxonomy" id="1245528"/>
    <lineage>
        <taxon>Eukaryota</taxon>
        <taxon>Fungi</taxon>
        <taxon>Dikarya</taxon>
        <taxon>Ascomycota</taxon>
        <taxon>Saccharomycotina</taxon>
        <taxon>Pichiomycetes</taxon>
        <taxon>Debaryomycetaceae</taxon>
        <taxon>Candida/Lodderomyces clade</taxon>
        <taxon>Candida</taxon>
    </lineage>
</organism>
<gene>
    <name evidence="3" type="ORF">G210_1195</name>
</gene>
<feature type="region of interest" description="Disordered" evidence="2">
    <location>
        <begin position="1"/>
        <end position="21"/>
    </location>
</feature>
<dbReference type="eggNOG" id="ENOG502QV33">
    <property type="taxonomic scope" value="Eukaryota"/>
</dbReference>
<dbReference type="AlphaFoldDB" id="M3J838"/>
<keyword evidence="4" id="KW-1185">Reference proteome</keyword>